<name>A0AA95LZ44_9BACI</name>
<dbReference type="Proteomes" id="UP001178303">
    <property type="component" value="Chromosome"/>
</dbReference>
<evidence type="ECO:0000313" key="2">
    <source>
        <dbReference type="Proteomes" id="UP001178303"/>
    </source>
</evidence>
<proteinExistence type="predicted"/>
<sequence length="15" mass="1675">MKALDEGDKKTVILN</sequence>
<dbReference type="RefSeq" id="WP_229163603.1">
    <property type="nucleotide sequence ID" value="NZ_CP032365.1"/>
</dbReference>
<dbReference type="EMBL" id="CP126099">
    <property type="protein sequence ID" value="WHY31837.1"/>
    <property type="molecule type" value="Genomic_DNA"/>
</dbReference>
<accession>A0AA95LZ44</accession>
<dbReference type="GeneID" id="300401848"/>
<reference evidence="1" key="1">
    <citation type="submission" date="2023-05" db="EMBL/GenBank/DDBJ databases">
        <title>Comparative genomics of Bacillaceae isolates and their secondary metabolite potential.</title>
        <authorList>
            <person name="Song L."/>
            <person name="Nielsen L.J."/>
            <person name="Mohite O."/>
            <person name="Xu X."/>
            <person name="Weber T."/>
            <person name="Kovacs A.T."/>
        </authorList>
    </citation>
    <scope>NUCLEOTIDE SEQUENCE</scope>
    <source>
        <strain evidence="1">LN15</strain>
    </source>
</reference>
<protein>
    <submittedName>
        <fullName evidence="1">Uncharacterized protein</fullName>
    </submittedName>
</protein>
<organism evidence="1 2">
    <name type="scientific">Bacillus wiedmannii</name>
    <dbReference type="NCBI Taxonomy" id="1890302"/>
    <lineage>
        <taxon>Bacteria</taxon>
        <taxon>Bacillati</taxon>
        <taxon>Bacillota</taxon>
        <taxon>Bacilli</taxon>
        <taxon>Bacillales</taxon>
        <taxon>Bacillaceae</taxon>
        <taxon>Bacillus</taxon>
        <taxon>Bacillus cereus group</taxon>
    </lineage>
</organism>
<gene>
    <name evidence="1" type="ORF">QNH45_10485</name>
</gene>
<evidence type="ECO:0000313" key="1">
    <source>
        <dbReference type="EMBL" id="WHY31837.1"/>
    </source>
</evidence>